<dbReference type="InterPro" id="IPR024079">
    <property type="entry name" value="MetalloPept_cat_dom_sf"/>
</dbReference>
<dbReference type="OrthoDB" id="3052853at2759"/>
<evidence type="ECO:0000313" key="4">
    <source>
        <dbReference type="Proteomes" id="UP000620124"/>
    </source>
</evidence>
<dbReference type="GO" id="GO:0008237">
    <property type="term" value="F:metallopeptidase activity"/>
    <property type="evidence" value="ECO:0007669"/>
    <property type="project" value="InterPro"/>
</dbReference>
<protein>
    <recommendedName>
        <fullName evidence="5">Lysine-specific metallo-endopeptidase domain-containing protein</fullName>
    </recommendedName>
</protein>
<keyword evidence="2" id="KW-0732">Signal</keyword>
<feature type="region of interest" description="Disordered" evidence="1">
    <location>
        <begin position="393"/>
        <end position="454"/>
    </location>
</feature>
<name>A0A8H6YYK9_9AGAR</name>
<evidence type="ECO:0000313" key="3">
    <source>
        <dbReference type="EMBL" id="KAF7369420.1"/>
    </source>
</evidence>
<dbReference type="EMBL" id="JACAZI010000002">
    <property type="protein sequence ID" value="KAF7369420.1"/>
    <property type="molecule type" value="Genomic_DNA"/>
</dbReference>
<sequence>MHFLLIAATTLISSGLAVRGSPLPPSTLEQRAAVKFHVLTDTEGAAEGCSKDQIAQIKAGIADAKKLADVAIDVLQVPKMEQSNGFFLLFGGSQNAKPNEIIKRFQFVKKLATPDEVASTDAFENSKTDVTFTCVPATDPKASEANANVANIGRATGGAAAPTVNLIRLTPTGLGNTATFTEAAAKLTESGKIQDAFLLGKAPNGKKVAMPFMAFTLIHEIQHVDAMMDNPTIDHFIDEKTGLAGEGDTATGLQQVQLQLRDSRKKRNPQNYSFFALYAKSNPEFFSPDCFIGTTPPLGAKVRRSLGLRIRELFERVTKAKPVAKPVAAKPVAKPVAAKPVAKPVVKAPVAKKPVAAKPAAKPVAKPVTKAPVAAKPVAKPVAAKPVTKAPVAKKPAAAKPAAKPATKAPVAKPVAAKPVAAKPATKVTPTKPPVSGKKAVPSKAKAVSSAKPSASAAATCKSKTCASCANIKKGIPGDVQNLLGFD</sequence>
<evidence type="ECO:0000256" key="2">
    <source>
        <dbReference type="SAM" id="SignalP"/>
    </source>
</evidence>
<comment type="caution">
    <text evidence="3">The sequence shown here is derived from an EMBL/GenBank/DDBJ whole genome shotgun (WGS) entry which is preliminary data.</text>
</comment>
<accession>A0A8H6YYK9</accession>
<evidence type="ECO:0000256" key="1">
    <source>
        <dbReference type="SAM" id="MobiDB-lite"/>
    </source>
</evidence>
<dbReference type="AlphaFoldDB" id="A0A8H6YYK9"/>
<dbReference type="Gene3D" id="3.40.390.10">
    <property type="entry name" value="Collagenase (Catalytic Domain)"/>
    <property type="match status" value="1"/>
</dbReference>
<feature type="signal peptide" evidence="2">
    <location>
        <begin position="1"/>
        <end position="17"/>
    </location>
</feature>
<feature type="chain" id="PRO_5034857034" description="Lysine-specific metallo-endopeptidase domain-containing protein" evidence="2">
    <location>
        <begin position="18"/>
        <end position="487"/>
    </location>
</feature>
<reference evidence="3" key="1">
    <citation type="submission" date="2020-05" db="EMBL/GenBank/DDBJ databases">
        <title>Mycena genomes resolve the evolution of fungal bioluminescence.</title>
        <authorList>
            <person name="Tsai I.J."/>
        </authorList>
    </citation>
    <scope>NUCLEOTIDE SEQUENCE</scope>
    <source>
        <strain evidence="3">CCC161011</strain>
    </source>
</reference>
<keyword evidence="4" id="KW-1185">Reference proteome</keyword>
<dbReference type="Proteomes" id="UP000620124">
    <property type="component" value="Unassembled WGS sequence"/>
</dbReference>
<gene>
    <name evidence="3" type="ORF">MVEN_00271200</name>
</gene>
<evidence type="ECO:0008006" key="5">
    <source>
        <dbReference type="Google" id="ProtNLM"/>
    </source>
</evidence>
<organism evidence="3 4">
    <name type="scientific">Mycena venus</name>
    <dbReference type="NCBI Taxonomy" id="2733690"/>
    <lineage>
        <taxon>Eukaryota</taxon>
        <taxon>Fungi</taxon>
        <taxon>Dikarya</taxon>
        <taxon>Basidiomycota</taxon>
        <taxon>Agaricomycotina</taxon>
        <taxon>Agaricomycetes</taxon>
        <taxon>Agaricomycetidae</taxon>
        <taxon>Agaricales</taxon>
        <taxon>Marasmiineae</taxon>
        <taxon>Mycenaceae</taxon>
        <taxon>Mycena</taxon>
    </lineage>
</organism>
<proteinExistence type="predicted"/>